<sequence length="615" mass="70422">MEVRDHPNHPNIPYEALSWCWGKAKWTEPIQIKDGGRPQTLNVLPNLKKALVALRHKSKRRILWVDAICIDQNNPIEKSLQVPMMAHIYGNALRVLVWLGDGDLHSQRALNFVNTKLLRFREFDHLREDPETAEKWESFIRLMRRPWFSRRWVIQEIAMAKEGIMQCGAHSIRWEDFADAVSLFIEMDKKTRRYSRTVIDTLAAPHLVDVISKLFQRTDSGEQQRALSLEYLVFNLSPFETTDPRDTVYALLSLAKDVLRQTDQRPELNEASPAIRRTARTNSNLSAQSYPVDYKQSTLSVYRHFMEYCIRRSERTRAMDIICRPWAPCPSFSPASPECPKLPSWIMSLDEAPFRSDLGHDIYTATPRKNADPLVSMPGKDHQSYSAAGVLPWTEWRFQERQDSYSMLVNGFVVDEVSEVTEPALLGNIPAEWCSAAGWTDPGYDEPPEAFWKTLIADGGPQGRAPRHYRRACKDAFHGLYPGQDLSSSAIVSETPNSAIADFLRRVQATTWNRCLCRTKRGRIGLVHRNTKEGDLVCILYGCSVPVVFRKFKKPQEEVQADGKPDPPRAQYNATGDNEWYYELIGPCYLHGMMGGEAIAFKNEQGITNKTFDIR</sequence>
<dbReference type="EMBL" id="KV745267">
    <property type="protein sequence ID" value="OCK75857.1"/>
    <property type="molecule type" value="Genomic_DNA"/>
</dbReference>
<evidence type="ECO:0000313" key="3">
    <source>
        <dbReference type="Proteomes" id="UP000250266"/>
    </source>
</evidence>
<keyword evidence="3" id="KW-1185">Reference proteome</keyword>
<dbReference type="Proteomes" id="UP000250266">
    <property type="component" value="Unassembled WGS sequence"/>
</dbReference>
<dbReference type="AlphaFoldDB" id="A0A8E2JB40"/>
<dbReference type="OrthoDB" id="3477286at2759"/>
<dbReference type="PANTHER" id="PTHR24148">
    <property type="entry name" value="ANKYRIN REPEAT DOMAIN-CONTAINING PROTEIN 39 HOMOLOG-RELATED"/>
    <property type="match status" value="1"/>
</dbReference>
<dbReference type="InterPro" id="IPR052895">
    <property type="entry name" value="HetReg/Transcr_Mod"/>
</dbReference>
<proteinExistence type="predicted"/>
<dbReference type="InterPro" id="IPR010730">
    <property type="entry name" value="HET"/>
</dbReference>
<gene>
    <name evidence="2" type="ORF">K432DRAFT_307622</name>
</gene>
<accession>A0A8E2JB40</accession>
<evidence type="ECO:0000259" key="1">
    <source>
        <dbReference type="Pfam" id="PF06985"/>
    </source>
</evidence>
<dbReference type="PANTHER" id="PTHR24148:SF64">
    <property type="entry name" value="HETEROKARYON INCOMPATIBILITY DOMAIN-CONTAINING PROTEIN"/>
    <property type="match status" value="1"/>
</dbReference>
<dbReference type="Pfam" id="PF06985">
    <property type="entry name" value="HET"/>
    <property type="match status" value="1"/>
</dbReference>
<organism evidence="2 3">
    <name type="scientific">Lepidopterella palustris CBS 459.81</name>
    <dbReference type="NCBI Taxonomy" id="1314670"/>
    <lineage>
        <taxon>Eukaryota</taxon>
        <taxon>Fungi</taxon>
        <taxon>Dikarya</taxon>
        <taxon>Ascomycota</taxon>
        <taxon>Pezizomycotina</taxon>
        <taxon>Dothideomycetes</taxon>
        <taxon>Pleosporomycetidae</taxon>
        <taxon>Mytilinidiales</taxon>
        <taxon>Argynnaceae</taxon>
        <taxon>Lepidopterella</taxon>
    </lineage>
</organism>
<reference evidence="2 3" key="1">
    <citation type="journal article" date="2016" name="Nat. Commun.">
        <title>Ectomycorrhizal ecology is imprinted in the genome of the dominant symbiotic fungus Cenococcum geophilum.</title>
        <authorList>
            <consortium name="DOE Joint Genome Institute"/>
            <person name="Peter M."/>
            <person name="Kohler A."/>
            <person name="Ohm R.A."/>
            <person name="Kuo A."/>
            <person name="Krutzmann J."/>
            <person name="Morin E."/>
            <person name="Arend M."/>
            <person name="Barry K.W."/>
            <person name="Binder M."/>
            <person name="Choi C."/>
            <person name="Clum A."/>
            <person name="Copeland A."/>
            <person name="Grisel N."/>
            <person name="Haridas S."/>
            <person name="Kipfer T."/>
            <person name="LaButti K."/>
            <person name="Lindquist E."/>
            <person name="Lipzen A."/>
            <person name="Maire R."/>
            <person name="Meier B."/>
            <person name="Mihaltcheva S."/>
            <person name="Molinier V."/>
            <person name="Murat C."/>
            <person name="Poggeler S."/>
            <person name="Quandt C.A."/>
            <person name="Sperisen C."/>
            <person name="Tritt A."/>
            <person name="Tisserant E."/>
            <person name="Crous P.W."/>
            <person name="Henrissat B."/>
            <person name="Nehls U."/>
            <person name="Egli S."/>
            <person name="Spatafora J.W."/>
            <person name="Grigoriev I.V."/>
            <person name="Martin F.M."/>
        </authorList>
    </citation>
    <scope>NUCLEOTIDE SEQUENCE [LARGE SCALE GENOMIC DNA]</scope>
    <source>
        <strain evidence="2 3">CBS 459.81</strain>
    </source>
</reference>
<name>A0A8E2JB40_9PEZI</name>
<feature type="domain" description="Heterokaryon incompatibility" evidence="1">
    <location>
        <begin position="14"/>
        <end position="156"/>
    </location>
</feature>
<evidence type="ECO:0000313" key="2">
    <source>
        <dbReference type="EMBL" id="OCK75857.1"/>
    </source>
</evidence>
<protein>
    <submittedName>
        <fullName evidence="2">HET-domain-containing protein</fullName>
    </submittedName>
</protein>